<evidence type="ECO:0000313" key="3">
    <source>
        <dbReference type="Proteomes" id="UP000199301"/>
    </source>
</evidence>
<dbReference type="RefSeq" id="WP_092525414.1">
    <property type="nucleotide sequence ID" value="NZ_FNKO01000002.1"/>
</dbReference>
<dbReference type="EMBL" id="FNKO01000002">
    <property type="protein sequence ID" value="SDR06909.1"/>
    <property type="molecule type" value="Genomic_DNA"/>
</dbReference>
<name>A0A1H1G1H2_9ACTN</name>
<keyword evidence="3" id="KW-1185">Reference proteome</keyword>
<accession>A0A1H1G1H2</accession>
<sequence length="89" mass="9771">MVDLATVALALIALLAIWLFLRGADDGRFSRKKKGPPSGEGEQTTPQKRTDSRESRGPGLYRAMLLLSQRRSEQESGADERRGTTGRSP</sequence>
<dbReference type="Proteomes" id="UP000199301">
    <property type="component" value="Unassembled WGS sequence"/>
</dbReference>
<evidence type="ECO:0000256" key="1">
    <source>
        <dbReference type="SAM" id="MobiDB-lite"/>
    </source>
</evidence>
<organism evidence="2 3">
    <name type="scientific">Actinopolyspora saharensis</name>
    <dbReference type="NCBI Taxonomy" id="995062"/>
    <lineage>
        <taxon>Bacteria</taxon>
        <taxon>Bacillati</taxon>
        <taxon>Actinomycetota</taxon>
        <taxon>Actinomycetes</taxon>
        <taxon>Actinopolysporales</taxon>
        <taxon>Actinopolysporaceae</taxon>
        <taxon>Actinopolyspora</taxon>
    </lineage>
</organism>
<evidence type="ECO:0000313" key="2">
    <source>
        <dbReference type="EMBL" id="SDR06909.1"/>
    </source>
</evidence>
<dbReference type="AlphaFoldDB" id="A0A1H1G1H2"/>
<feature type="region of interest" description="Disordered" evidence="1">
    <location>
        <begin position="27"/>
        <end position="89"/>
    </location>
</feature>
<gene>
    <name evidence="2" type="ORF">SAMN04489718_3359</name>
</gene>
<feature type="compositionally biased region" description="Basic and acidic residues" evidence="1">
    <location>
        <begin position="70"/>
        <end position="83"/>
    </location>
</feature>
<reference evidence="3" key="1">
    <citation type="submission" date="2016-10" db="EMBL/GenBank/DDBJ databases">
        <authorList>
            <person name="Varghese N."/>
            <person name="Submissions S."/>
        </authorList>
    </citation>
    <scope>NUCLEOTIDE SEQUENCE [LARGE SCALE GENOMIC DNA]</scope>
    <source>
        <strain evidence="3">DSM 45459</strain>
    </source>
</reference>
<proteinExistence type="predicted"/>
<dbReference type="OrthoDB" id="9903229at2"/>
<protein>
    <submittedName>
        <fullName evidence="2">Uncharacterized protein</fullName>
    </submittedName>
</protein>